<accession>A0A7R9L852</accession>
<protein>
    <submittedName>
        <fullName evidence="2">Uncharacterized protein</fullName>
    </submittedName>
</protein>
<dbReference type="PANTHER" id="PTHR15243:SF0">
    <property type="entry name" value="SERINE_THREONINE-PROTEIN KINASE 19"/>
    <property type="match status" value="1"/>
</dbReference>
<reference evidence="2" key="1">
    <citation type="submission" date="2020-11" db="EMBL/GenBank/DDBJ databases">
        <authorList>
            <person name="Tran Van P."/>
        </authorList>
    </citation>
    <scope>NUCLEOTIDE SEQUENCE</scope>
</reference>
<evidence type="ECO:0000256" key="1">
    <source>
        <dbReference type="ARBA" id="ARBA00093458"/>
    </source>
</evidence>
<dbReference type="Proteomes" id="UP000728032">
    <property type="component" value="Unassembled WGS sequence"/>
</dbReference>
<comment type="similarity">
    <text evidence="1">Belongs to the STK19 family.</text>
</comment>
<dbReference type="AlphaFoldDB" id="A0A7R9L852"/>
<dbReference type="EMBL" id="CAJPVJ010000024">
    <property type="protein sequence ID" value="CAG2158698.1"/>
    <property type="molecule type" value="Genomic_DNA"/>
</dbReference>
<dbReference type="InterPro" id="IPR018865">
    <property type="entry name" value="STK19-like"/>
</dbReference>
<dbReference type="EMBL" id="OC914849">
    <property type="protein sequence ID" value="CAD7636779.1"/>
    <property type="molecule type" value="Genomic_DNA"/>
</dbReference>
<evidence type="ECO:0000313" key="2">
    <source>
        <dbReference type="EMBL" id="CAD7636779.1"/>
    </source>
</evidence>
<dbReference type="OrthoDB" id="10261701at2759"/>
<gene>
    <name evidence="2" type="ORF">ONB1V03_LOCUS415</name>
</gene>
<keyword evidence="3" id="KW-1185">Reference proteome</keyword>
<proteinExistence type="inferred from homology"/>
<dbReference type="Pfam" id="PF10494">
    <property type="entry name" value="Stk19"/>
    <property type="match status" value="1"/>
</dbReference>
<dbReference type="GO" id="GO:0046579">
    <property type="term" value="P:positive regulation of Ras protein signal transduction"/>
    <property type="evidence" value="ECO:0007669"/>
    <property type="project" value="TreeGrafter"/>
</dbReference>
<sequence>MKESTEGEIDIRFVRNRKRNAVPNKPTFTDVSHAYDYLRTLFPIQKFNQRIPTIVWKHQLYPLLKNKTLIDRQLNSWCESAYIRLFRLGSTIDNHEVVIVLMSDFQEFADKCCRKTIITERFLKKVIIEKSSTQISCDVLKNEYQFNDDNISELIRCGLLARHRSSGVLLISLPNAGEFVKAFDFGKKFLISIIKKSKYKEILKSELMKRRVPKDMKFDIEYHLYDLIGSEVIQT</sequence>
<name>A0A7R9L852_9ACAR</name>
<evidence type="ECO:0000313" key="3">
    <source>
        <dbReference type="Proteomes" id="UP000728032"/>
    </source>
</evidence>
<organism evidence="2">
    <name type="scientific">Oppiella nova</name>
    <dbReference type="NCBI Taxonomy" id="334625"/>
    <lineage>
        <taxon>Eukaryota</taxon>
        <taxon>Metazoa</taxon>
        <taxon>Ecdysozoa</taxon>
        <taxon>Arthropoda</taxon>
        <taxon>Chelicerata</taxon>
        <taxon>Arachnida</taxon>
        <taxon>Acari</taxon>
        <taxon>Acariformes</taxon>
        <taxon>Sarcoptiformes</taxon>
        <taxon>Oribatida</taxon>
        <taxon>Brachypylina</taxon>
        <taxon>Oppioidea</taxon>
        <taxon>Oppiidae</taxon>
        <taxon>Oppiella</taxon>
    </lineage>
</organism>
<dbReference type="PANTHER" id="PTHR15243">
    <property type="entry name" value="SERINE/THREONINE-PROTEIN KINASE 19"/>
    <property type="match status" value="1"/>
</dbReference>